<evidence type="ECO:0000313" key="2">
    <source>
        <dbReference type="Proteomes" id="UP001055336"/>
    </source>
</evidence>
<reference evidence="1" key="1">
    <citation type="submission" date="2022-08" db="EMBL/GenBank/DDBJ databases">
        <title>Whole genome sequencing of non-tuberculosis mycobacteria type-strains.</title>
        <authorList>
            <person name="Igarashi Y."/>
            <person name="Osugi A."/>
            <person name="Mitarai S."/>
        </authorList>
    </citation>
    <scope>NUCLEOTIDE SEQUENCE</scope>
    <source>
        <strain evidence="1">DSM 45127</strain>
    </source>
</reference>
<keyword evidence="2" id="KW-1185">Reference proteome</keyword>
<name>A0ABY3VDX7_9MYCO</name>
<dbReference type="RefSeq" id="WP_240258090.1">
    <property type="nucleotide sequence ID" value="NZ_CP092488.2"/>
</dbReference>
<dbReference type="Proteomes" id="UP001055336">
    <property type="component" value="Chromosome"/>
</dbReference>
<proteinExistence type="predicted"/>
<gene>
    <name evidence="1" type="ORF">MKK62_14000</name>
</gene>
<dbReference type="EMBL" id="CP092488">
    <property type="protein sequence ID" value="UMB67628.1"/>
    <property type="molecule type" value="Genomic_DNA"/>
</dbReference>
<sequence length="210" mass="21431">MFLAMLASPLAHADADAAYGDLANLYVDASTFSNSFGAYEDLLFDSDLTQNLFAASVSNLFAQSPSAATASDEVNAALTEGHTVATELDALETYQPASVVAATDGKDIPAIGDAAMLQEQINAAIADLPAVTAQDETNPLLVAELSALAGTELNLTDYAGNLGEQLANGSPAGLTAENTLFIAEGLAVLSNVQSTSETLTLLADLSSLGL</sequence>
<accession>A0ABY3VDX7</accession>
<organism evidence="1 2">
    <name type="scientific">Mycobacterium paraterrae</name>
    <dbReference type="NCBI Taxonomy" id="577492"/>
    <lineage>
        <taxon>Bacteria</taxon>
        <taxon>Bacillati</taxon>
        <taxon>Actinomycetota</taxon>
        <taxon>Actinomycetes</taxon>
        <taxon>Mycobacteriales</taxon>
        <taxon>Mycobacteriaceae</taxon>
        <taxon>Mycobacterium</taxon>
    </lineage>
</organism>
<protein>
    <submittedName>
        <fullName evidence="1">Uncharacterized protein</fullName>
    </submittedName>
</protein>
<evidence type="ECO:0000313" key="1">
    <source>
        <dbReference type="EMBL" id="UMB67628.1"/>
    </source>
</evidence>